<dbReference type="Proteomes" id="UP001159363">
    <property type="component" value="Chromosome 8"/>
</dbReference>
<comment type="caution">
    <text evidence="2">The sequence shown here is derived from an EMBL/GenBank/DDBJ whole genome shotgun (WGS) entry which is preliminary data.</text>
</comment>
<dbReference type="EMBL" id="JARBHB010000009">
    <property type="protein sequence ID" value="KAJ8875415.1"/>
    <property type="molecule type" value="Genomic_DNA"/>
</dbReference>
<proteinExistence type="predicted"/>
<gene>
    <name evidence="2" type="ORF">PR048_023310</name>
</gene>
<feature type="region of interest" description="Disordered" evidence="1">
    <location>
        <begin position="209"/>
        <end position="228"/>
    </location>
</feature>
<organism evidence="2 3">
    <name type="scientific">Dryococelus australis</name>
    <dbReference type="NCBI Taxonomy" id="614101"/>
    <lineage>
        <taxon>Eukaryota</taxon>
        <taxon>Metazoa</taxon>
        <taxon>Ecdysozoa</taxon>
        <taxon>Arthropoda</taxon>
        <taxon>Hexapoda</taxon>
        <taxon>Insecta</taxon>
        <taxon>Pterygota</taxon>
        <taxon>Neoptera</taxon>
        <taxon>Polyneoptera</taxon>
        <taxon>Phasmatodea</taxon>
        <taxon>Verophasmatodea</taxon>
        <taxon>Anareolatae</taxon>
        <taxon>Phasmatidae</taxon>
        <taxon>Eurycanthinae</taxon>
        <taxon>Dryococelus</taxon>
    </lineage>
</organism>
<reference evidence="2 3" key="1">
    <citation type="submission" date="2023-02" db="EMBL/GenBank/DDBJ databases">
        <title>LHISI_Scaffold_Assembly.</title>
        <authorList>
            <person name="Stuart O.P."/>
            <person name="Cleave R."/>
            <person name="Magrath M.J.L."/>
            <person name="Mikheyev A.S."/>
        </authorList>
    </citation>
    <scope>NUCLEOTIDE SEQUENCE [LARGE SCALE GENOMIC DNA]</scope>
    <source>
        <strain evidence="2">Daus_M_001</strain>
        <tissue evidence="2">Leg muscle</tissue>
    </source>
</reference>
<sequence>MANLTRCPALSIEKTLVRGHHLHPRLTLGTNLDPLETNSNQGDPVSMTCRVTPDFPHVMLLVGWVFSGISRLPRPFIPALLHNGIRAIRVPFTATSCPVYNSCVTARSGRPSNRGLFTLTYHFNAMTWVSSLGMPYRDWPNPLVRLAFYGVSTLVLPTCGLRLVVAGPDTEYLNDLVGGRIDSFNQHLEDRLSQVVGSLSNLQIAPQTAGNANQHNGQPTDSASSSPIQAAGIQSFGTQLPANTPISTMMHRPFKLWAEQLPKFEAKSGENPLTFGFSHVEIVLDDGVSRRIFPGISHFPRALSFRRCSISSRFTLIGSQDLDNPVSRAMKEMACGRLARCVFPGDVRRMRGEYFYCLAFPDLSFAFQVIYVSPPPLLGNYISLPASATTAFLPLLCNSIPSPPLQEHSLPSSATAFLLLIQCII</sequence>
<protein>
    <submittedName>
        <fullName evidence="2">Uncharacterized protein</fullName>
    </submittedName>
</protein>
<accession>A0ABQ9GTR5</accession>
<evidence type="ECO:0000313" key="3">
    <source>
        <dbReference type="Proteomes" id="UP001159363"/>
    </source>
</evidence>
<evidence type="ECO:0000313" key="2">
    <source>
        <dbReference type="EMBL" id="KAJ8875415.1"/>
    </source>
</evidence>
<name>A0ABQ9GTR5_9NEOP</name>
<keyword evidence="3" id="KW-1185">Reference proteome</keyword>
<evidence type="ECO:0000256" key="1">
    <source>
        <dbReference type="SAM" id="MobiDB-lite"/>
    </source>
</evidence>